<dbReference type="Ensembl" id="ENSSORT00005008166.1">
    <property type="protein sequence ID" value="ENSSORP00005007883.1"/>
    <property type="gene ID" value="ENSSORG00005003140.1"/>
</dbReference>
<dbReference type="Gene3D" id="2.60.40.60">
    <property type="entry name" value="Cadherins"/>
    <property type="match status" value="4"/>
</dbReference>
<comment type="function">
    <text evidence="16">Cadherins are calcium-dependent cell adhesion proteins.</text>
</comment>
<keyword evidence="8 14" id="KW-0106">Calcium</keyword>
<evidence type="ECO:0000256" key="7">
    <source>
        <dbReference type="ARBA" id="ARBA00022737"/>
    </source>
</evidence>
<dbReference type="AlphaFoldDB" id="A0A672YTI0"/>
<dbReference type="FunFam" id="2.60.40.60:FF:000012">
    <property type="entry name" value="Cadherin 24"/>
    <property type="match status" value="1"/>
</dbReference>
<evidence type="ECO:0000259" key="18">
    <source>
        <dbReference type="PROSITE" id="PS50268"/>
    </source>
</evidence>
<evidence type="ECO:0000256" key="10">
    <source>
        <dbReference type="ARBA" id="ARBA00022949"/>
    </source>
</evidence>
<dbReference type="PROSITE" id="PS00232">
    <property type="entry name" value="CADHERIN_1"/>
    <property type="match status" value="2"/>
</dbReference>
<dbReference type="FunFam" id="2.60.40.60:FF:000014">
    <property type="entry name" value="Cadherin 8"/>
    <property type="match status" value="1"/>
</dbReference>
<dbReference type="GO" id="GO:0016477">
    <property type="term" value="P:cell migration"/>
    <property type="evidence" value="ECO:0007669"/>
    <property type="project" value="TreeGrafter"/>
</dbReference>
<dbReference type="PANTHER" id="PTHR24027:SF273">
    <property type="entry name" value="CADHERIN-8"/>
    <property type="match status" value="1"/>
</dbReference>
<dbReference type="FunFam" id="2.60.40.60:FF:000008">
    <property type="entry name" value="Cadherin 24"/>
    <property type="match status" value="1"/>
</dbReference>
<evidence type="ECO:0000256" key="2">
    <source>
        <dbReference type="ARBA" id="ARBA00004536"/>
    </source>
</evidence>
<dbReference type="SMART" id="SM00112">
    <property type="entry name" value="CA"/>
    <property type="match status" value="4"/>
</dbReference>
<feature type="domain" description="Cadherin" evidence="18">
    <location>
        <begin position="34"/>
        <end position="142"/>
    </location>
</feature>
<evidence type="ECO:0000256" key="8">
    <source>
        <dbReference type="ARBA" id="ARBA00022837"/>
    </source>
</evidence>
<keyword evidence="20" id="KW-1185">Reference proteome</keyword>
<evidence type="ECO:0000256" key="12">
    <source>
        <dbReference type="ARBA" id="ARBA00023136"/>
    </source>
</evidence>
<proteinExistence type="predicted"/>
<dbReference type="Pfam" id="PF01049">
    <property type="entry name" value="CADH_Y-type_LIR"/>
    <property type="match status" value="1"/>
</dbReference>
<dbReference type="GO" id="GO:0045296">
    <property type="term" value="F:cadherin binding"/>
    <property type="evidence" value="ECO:0007669"/>
    <property type="project" value="TreeGrafter"/>
</dbReference>
<keyword evidence="10" id="KW-0965">Cell junction</keyword>
<dbReference type="Pfam" id="PF00028">
    <property type="entry name" value="Cadherin"/>
    <property type="match status" value="4"/>
</dbReference>
<evidence type="ECO:0000256" key="5">
    <source>
        <dbReference type="ARBA" id="ARBA00022723"/>
    </source>
</evidence>
<dbReference type="FunFam" id="2.60.40.60:FF:000017">
    <property type="entry name" value="Cadherin 24"/>
    <property type="match status" value="1"/>
</dbReference>
<feature type="domain" description="Cadherin" evidence="18">
    <location>
        <begin position="256"/>
        <end position="360"/>
    </location>
</feature>
<dbReference type="InterPro" id="IPR015919">
    <property type="entry name" value="Cadherin-like_sf"/>
</dbReference>
<dbReference type="GO" id="GO:0005912">
    <property type="term" value="C:adherens junction"/>
    <property type="evidence" value="ECO:0007669"/>
    <property type="project" value="UniProtKB-SubCell"/>
</dbReference>
<dbReference type="GO" id="GO:0005509">
    <property type="term" value="F:calcium ion binding"/>
    <property type="evidence" value="ECO:0007669"/>
    <property type="project" value="UniProtKB-UniRule"/>
</dbReference>
<dbReference type="GO" id="GO:0044331">
    <property type="term" value="P:cell-cell adhesion mediated by cadherin"/>
    <property type="evidence" value="ECO:0007669"/>
    <property type="project" value="TreeGrafter"/>
</dbReference>
<evidence type="ECO:0000256" key="17">
    <source>
        <dbReference type="SAM" id="Phobius"/>
    </source>
</evidence>
<dbReference type="GO" id="GO:0007043">
    <property type="term" value="P:cell-cell junction assembly"/>
    <property type="evidence" value="ECO:0007669"/>
    <property type="project" value="TreeGrafter"/>
</dbReference>
<dbReference type="GO" id="GO:0007156">
    <property type="term" value="P:homophilic cell adhesion via plasma membrane adhesion molecules"/>
    <property type="evidence" value="ECO:0007669"/>
    <property type="project" value="InterPro"/>
</dbReference>
<dbReference type="SUPFAM" id="SSF49313">
    <property type="entry name" value="Cadherin-like"/>
    <property type="match status" value="4"/>
</dbReference>
<evidence type="ECO:0000256" key="6">
    <source>
        <dbReference type="ARBA" id="ARBA00022729"/>
    </source>
</evidence>
<dbReference type="InterPro" id="IPR000233">
    <property type="entry name" value="Cadherin_Y-type_LIR"/>
</dbReference>
<dbReference type="InterPro" id="IPR027397">
    <property type="entry name" value="Catenin-bd_sf"/>
</dbReference>
<keyword evidence="6" id="KW-0732">Signal</keyword>
<feature type="domain" description="Cadherin" evidence="18">
    <location>
        <begin position="360"/>
        <end position="482"/>
    </location>
</feature>
<evidence type="ECO:0000256" key="9">
    <source>
        <dbReference type="ARBA" id="ARBA00022889"/>
    </source>
</evidence>
<gene>
    <name evidence="19" type="primary">cdh8</name>
</gene>
<keyword evidence="13" id="KW-0325">Glycoprotein</keyword>
<dbReference type="InterPro" id="IPR002126">
    <property type="entry name" value="Cadherin-like_dom"/>
</dbReference>
<evidence type="ECO:0000256" key="13">
    <source>
        <dbReference type="ARBA" id="ARBA00023180"/>
    </source>
</evidence>
<keyword evidence="7" id="KW-0677">Repeat</keyword>
<comment type="subcellular location">
    <subcellularLocation>
        <location evidence="2">Cell junction</location>
        <location evidence="2">Adherens junction</location>
    </subcellularLocation>
    <subcellularLocation>
        <location evidence="1 15">Cell membrane</location>
        <topology evidence="1 15">Single-pass type I membrane protein</topology>
    </subcellularLocation>
</comment>
<dbReference type="GO" id="GO:0016339">
    <property type="term" value="P:calcium-dependent cell-cell adhesion via plasma membrane cell adhesion molecules"/>
    <property type="evidence" value="ECO:0007669"/>
    <property type="project" value="TreeGrafter"/>
</dbReference>
<dbReference type="GO" id="GO:0016342">
    <property type="term" value="C:catenin complex"/>
    <property type="evidence" value="ECO:0007669"/>
    <property type="project" value="TreeGrafter"/>
</dbReference>
<dbReference type="InterPro" id="IPR039808">
    <property type="entry name" value="Cadherin"/>
</dbReference>
<organism evidence="19 20">
    <name type="scientific">Sphaeramia orbicularis</name>
    <name type="common">orbiculate cardinalfish</name>
    <dbReference type="NCBI Taxonomy" id="375764"/>
    <lineage>
        <taxon>Eukaryota</taxon>
        <taxon>Metazoa</taxon>
        <taxon>Chordata</taxon>
        <taxon>Craniata</taxon>
        <taxon>Vertebrata</taxon>
        <taxon>Euteleostomi</taxon>
        <taxon>Actinopterygii</taxon>
        <taxon>Neopterygii</taxon>
        <taxon>Teleostei</taxon>
        <taxon>Neoteleostei</taxon>
        <taxon>Acanthomorphata</taxon>
        <taxon>Gobiaria</taxon>
        <taxon>Kurtiformes</taxon>
        <taxon>Apogonoidei</taxon>
        <taxon>Apogonidae</taxon>
        <taxon>Apogoninae</taxon>
        <taxon>Sphaeramia</taxon>
    </lineage>
</organism>
<evidence type="ECO:0000256" key="4">
    <source>
        <dbReference type="ARBA" id="ARBA00022692"/>
    </source>
</evidence>
<dbReference type="FunFam" id="4.10.900.10:FF:000001">
    <property type="entry name" value="Cadherin 2"/>
    <property type="match status" value="1"/>
</dbReference>
<dbReference type="GO" id="GO:0034332">
    <property type="term" value="P:adherens junction organization"/>
    <property type="evidence" value="ECO:0007669"/>
    <property type="project" value="TreeGrafter"/>
</dbReference>
<dbReference type="GO" id="GO:0043083">
    <property type="term" value="C:synaptic cleft"/>
    <property type="evidence" value="ECO:0007669"/>
    <property type="project" value="TreeGrafter"/>
</dbReference>
<dbReference type="PRINTS" id="PR00205">
    <property type="entry name" value="CADHERIN"/>
</dbReference>
<dbReference type="PROSITE" id="PS50268">
    <property type="entry name" value="CADHERIN_2"/>
    <property type="match status" value="4"/>
</dbReference>
<reference evidence="19" key="1">
    <citation type="submission" date="2019-06" db="EMBL/GenBank/DDBJ databases">
        <authorList>
            <consortium name="Wellcome Sanger Institute Data Sharing"/>
        </authorList>
    </citation>
    <scope>NUCLEOTIDE SEQUENCE [LARGE SCALE GENOMIC DNA]</scope>
</reference>
<dbReference type="GO" id="GO:0008013">
    <property type="term" value="F:beta-catenin binding"/>
    <property type="evidence" value="ECO:0007669"/>
    <property type="project" value="TreeGrafter"/>
</dbReference>
<evidence type="ECO:0000256" key="1">
    <source>
        <dbReference type="ARBA" id="ARBA00004251"/>
    </source>
</evidence>
<evidence type="ECO:0000256" key="3">
    <source>
        <dbReference type="ARBA" id="ARBA00022475"/>
    </source>
</evidence>
<evidence type="ECO:0000256" key="15">
    <source>
        <dbReference type="RuleBase" id="RU003318"/>
    </source>
</evidence>
<feature type="transmembrane region" description="Helical" evidence="17">
    <location>
        <begin position="477"/>
        <end position="506"/>
    </location>
</feature>
<keyword evidence="11 17" id="KW-1133">Transmembrane helix</keyword>
<reference evidence="19" key="2">
    <citation type="submission" date="2025-08" db="UniProtKB">
        <authorList>
            <consortium name="Ensembl"/>
        </authorList>
    </citation>
    <scope>IDENTIFICATION</scope>
</reference>
<evidence type="ECO:0000256" key="16">
    <source>
        <dbReference type="RuleBase" id="RU004357"/>
    </source>
</evidence>
<reference evidence="19" key="3">
    <citation type="submission" date="2025-09" db="UniProtKB">
        <authorList>
            <consortium name="Ensembl"/>
        </authorList>
    </citation>
    <scope>IDENTIFICATION</scope>
</reference>
<dbReference type="InterPro" id="IPR020894">
    <property type="entry name" value="Cadherin_CS"/>
</dbReference>
<keyword evidence="3" id="KW-1003">Cell membrane</keyword>
<keyword evidence="9 15" id="KW-0130">Cell adhesion</keyword>
<name>A0A672YTI0_9TELE</name>
<accession>A0A672YTI0</accession>
<evidence type="ECO:0000256" key="11">
    <source>
        <dbReference type="ARBA" id="ARBA00022989"/>
    </source>
</evidence>
<evidence type="ECO:0000256" key="14">
    <source>
        <dbReference type="PROSITE-ProRule" id="PRU00043"/>
    </source>
</evidence>
<dbReference type="CDD" id="cd11304">
    <property type="entry name" value="Cadherin_repeat"/>
    <property type="match status" value="4"/>
</dbReference>
<dbReference type="Proteomes" id="UP000472271">
    <property type="component" value="Chromosome 3"/>
</dbReference>
<evidence type="ECO:0000313" key="20">
    <source>
        <dbReference type="Proteomes" id="UP000472271"/>
    </source>
</evidence>
<keyword evidence="4 15" id="KW-0812">Transmembrane</keyword>
<dbReference type="Gene3D" id="4.10.900.10">
    <property type="entry name" value="TCF3-CBD (Catenin binding domain)"/>
    <property type="match status" value="1"/>
</dbReference>
<dbReference type="GO" id="GO:0002009">
    <property type="term" value="P:morphogenesis of an epithelium"/>
    <property type="evidence" value="ECO:0007669"/>
    <property type="project" value="UniProtKB-ARBA"/>
</dbReference>
<dbReference type="GO" id="GO:0043679">
    <property type="term" value="C:axon terminus"/>
    <property type="evidence" value="ECO:0007669"/>
    <property type="project" value="TreeGrafter"/>
</dbReference>
<protein>
    <submittedName>
        <fullName evidence="19">Cadherin-8-like</fullName>
    </submittedName>
</protein>
<keyword evidence="5" id="KW-0479">Metal-binding</keyword>
<evidence type="ECO:0000313" key="19">
    <source>
        <dbReference type="Ensembl" id="ENSSORP00005007883.1"/>
    </source>
</evidence>
<dbReference type="PANTHER" id="PTHR24027">
    <property type="entry name" value="CADHERIN-23"/>
    <property type="match status" value="1"/>
</dbReference>
<feature type="domain" description="Cadherin" evidence="18">
    <location>
        <begin position="143"/>
        <end position="255"/>
    </location>
</feature>
<keyword evidence="12 17" id="KW-0472">Membrane</keyword>
<dbReference type="GO" id="GO:0000902">
    <property type="term" value="P:cell morphogenesis"/>
    <property type="evidence" value="ECO:0007669"/>
    <property type="project" value="TreeGrafter"/>
</dbReference>
<sequence>MTQVVNADTDEPLEPPSGFIIKVQDINDNPPQFIEGPYRASVPEMSAVGTPVTQVTATDADDAGYGNSAKLVYSILEGQPYFSVDPNSATIKIALHEMDREMREEYLVVIQAKDMGGHMGGLSGTTTVTVTLTDINDNPPKFSKSLYEFVIPEDLPLGKTGGKVKANDRDIGENAKSTYSIIDGDGLNIFEIVTDAQTQEGILRLKKPLDYESKRAYTLKVEATNIRSAPNNDMPFKDSATVKIVVEDSDEPPVFSKPMYLLEVNENAPINTVIGTVAARDPDSTGSVVRYFIDRHTDLERQFNINVDDGKITLAKPLDREADMWHNITVTATEVRNHSQISRAIVAIRVMDINDNAPEFAKEYEAFLCENGKPGQVIETLSAVDKDDPIQGHYFDYRLIPEMLDNPNFTIKNNQDNSISVLAKHDTFRRQKQEMYFLPIIVTDNGNPPMSSTNTLTIRVCGCSKDFAIQSCNVEAYVLPIGLSMGALIAILACIILLLVIVVLFVTLRRHKNEPLIIKDDEDVRENIIRYDDEGGGEEDTEAFDIATLQNPDGINGYLPRKDIKPDLQFMPRAGQHSGPNGVDVDEFINVRLHEADNDPTAPPYDSIQIYGYEGRGSIAGSLSSLETASSDSDQNYDYLREWGPRFRRLGELYSVGESDRET</sequence>